<dbReference type="GO" id="GO:0008289">
    <property type="term" value="F:lipid binding"/>
    <property type="evidence" value="ECO:0007669"/>
    <property type="project" value="UniProtKB-KW"/>
</dbReference>
<organism evidence="5">
    <name type="scientific">Brassica oleracea</name>
    <name type="common">Wild cabbage</name>
    <dbReference type="NCBI Taxonomy" id="3712"/>
    <lineage>
        <taxon>Eukaryota</taxon>
        <taxon>Viridiplantae</taxon>
        <taxon>Streptophyta</taxon>
        <taxon>Embryophyta</taxon>
        <taxon>Tracheophyta</taxon>
        <taxon>Spermatophyta</taxon>
        <taxon>Magnoliopsida</taxon>
        <taxon>eudicotyledons</taxon>
        <taxon>Gunneridae</taxon>
        <taxon>Pentapetalae</taxon>
        <taxon>rosids</taxon>
        <taxon>malvids</taxon>
        <taxon>Brassicales</taxon>
        <taxon>Brassicaceae</taxon>
        <taxon>Brassiceae</taxon>
        <taxon>Brassica</taxon>
    </lineage>
</organism>
<keyword evidence="2" id="KW-0446">Lipid-binding</keyword>
<dbReference type="CDD" id="cd01960">
    <property type="entry name" value="nsLTP1"/>
    <property type="match status" value="1"/>
</dbReference>
<dbReference type="Gene3D" id="1.10.110.10">
    <property type="entry name" value="Plant lipid-transfer and hydrophobic proteins"/>
    <property type="match status" value="1"/>
</dbReference>
<evidence type="ECO:0000256" key="3">
    <source>
        <dbReference type="SAM" id="SignalP"/>
    </source>
</evidence>
<name>Q39382_BRAOL</name>
<reference evidence="5" key="1">
    <citation type="journal article" date="1994" name="Arch. Biochem. Biophys.">
        <title>Identification of a lipid transfer protein as the major protein in the surface wax of broccoli (Brassica oleracea) leaves.</title>
        <authorList>
            <person name="Pyee J."/>
            <person name="Yu H."/>
            <person name="Kolattukudy P.E."/>
        </authorList>
    </citation>
    <scope>NUCLEOTIDE SEQUENCE</scope>
    <source>
        <strain evidence="5">Green sprouting</strain>
        <tissue evidence="5">Leaf</tissue>
    </source>
</reference>
<dbReference type="PIR" id="T14466">
    <property type="entry name" value="T14466"/>
</dbReference>
<proteinExistence type="inferred from homology"/>
<dbReference type="PRINTS" id="PR00382">
    <property type="entry name" value="LIPIDTRNSFER"/>
</dbReference>
<feature type="chain" id="PRO_5004222633" description="Non-specific lipid-transfer protein" evidence="3">
    <location>
        <begin position="19"/>
        <end position="120"/>
    </location>
</feature>
<evidence type="ECO:0000313" key="5">
    <source>
        <dbReference type="EMBL" id="AAA73947.1"/>
    </source>
</evidence>
<dbReference type="PANTHER" id="PTHR33076">
    <property type="entry name" value="NON-SPECIFIC LIPID-TRANSFER PROTEIN 2-RELATED"/>
    <property type="match status" value="1"/>
</dbReference>
<dbReference type="InterPro" id="IPR000528">
    <property type="entry name" value="Plant_nsLTP"/>
</dbReference>
<keyword evidence="2" id="KW-0813">Transport</keyword>
<evidence type="ECO:0000259" key="4">
    <source>
        <dbReference type="SMART" id="SM00499"/>
    </source>
</evidence>
<dbReference type="EMBL" id="L33906">
    <property type="protein sequence ID" value="AAA73947.1"/>
    <property type="molecule type" value="Genomic_DNA"/>
</dbReference>
<reference evidence="5" key="2">
    <citation type="journal article" date="1995" name="Plant J.">
        <title>The gene for the major cuticular wax-associated protein and three homologous genes from broccoli (Brassica oleracea) and their expression patterns.</title>
        <authorList>
            <person name="Pyee J."/>
            <person name="Kolattukudy P.E."/>
        </authorList>
    </citation>
    <scope>NUCLEOTIDE SEQUENCE</scope>
    <source>
        <strain evidence="5">Green sprouting</strain>
        <tissue evidence="5">Leaf</tissue>
    </source>
</reference>
<protein>
    <recommendedName>
        <fullName evidence="2">Non-specific lipid-transfer protein</fullName>
    </recommendedName>
</protein>
<dbReference type="Pfam" id="PF00234">
    <property type="entry name" value="Tryp_alpha_amyl"/>
    <property type="match status" value="1"/>
</dbReference>
<dbReference type="AlphaFoldDB" id="Q39382"/>
<dbReference type="Allergome" id="1057">
    <property type="allergen name" value="Bra o 3"/>
</dbReference>
<accession>Q39382</accession>
<dbReference type="ExpressionAtlas" id="Q39382">
    <property type="expression patterns" value="baseline"/>
</dbReference>
<dbReference type="SUPFAM" id="SSF47699">
    <property type="entry name" value="Bifunctional inhibitor/lipid-transfer protein/seed storage 2S albumin"/>
    <property type="match status" value="1"/>
</dbReference>
<dbReference type="SMART" id="SM00499">
    <property type="entry name" value="AAI"/>
    <property type="match status" value="1"/>
</dbReference>
<comment type="function">
    <text evidence="2">Plant non-specific lipid-transfer proteins transfer phospholipids as well as galactolipids across membranes. May play a role in wax or cutin deposition in the cell walls of expanding epidermal cells and certain secretory tissues.</text>
</comment>
<comment type="similarity">
    <text evidence="1 2">Belongs to the plant LTP family.</text>
</comment>
<evidence type="ECO:0000256" key="2">
    <source>
        <dbReference type="RuleBase" id="RU000628"/>
    </source>
</evidence>
<dbReference type="InterPro" id="IPR036312">
    <property type="entry name" value="Bifun_inhib/LTP/seed_sf"/>
</dbReference>
<dbReference type="GO" id="GO:0006869">
    <property type="term" value="P:lipid transport"/>
    <property type="evidence" value="ECO:0007669"/>
    <property type="project" value="InterPro"/>
</dbReference>
<feature type="signal peptide" evidence="3">
    <location>
        <begin position="1"/>
        <end position="18"/>
    </location>
</feature>
<evidence type="ECO:0000256" key="1">
    <source>
        <dbReference type="ARBA" id="ARBA00009748"/>
    </source>
</evidence>
<keyword evidence="3" id="KW-0732">Signal</keyword>
<gene>
    <name evidence="5" type="primary">wax9C</name>
</gene>
<dbReference type="InterPro" id="IPR016140">
    <property type="entry name" value="Bifunc_inhib/LTP/seed_store"/>
</dbReference>
<sequence length="120" mass="12055">MAGLMKLACLVLACMIVAGPITSKAALSCGTVNTNVAACIGYLTVGALPRACCTGVSKLNSIARTTPDRQQACRCLKTAASALGSGLNAGRAAGLPKACGVNVPFPISLLTRCINCNSVK</sequence>
<feature type="domain" description="Bifunctional inhibitor/plant lipid transfer protein/seed storage helical" evidence="4">
    <location>
        <begin position="29"/>
        <end position="113"/>
    </location>
</feature>